<proteinExistence type="predicted"/>
<dbReference type="InterPro" id="IPR000719">
    <property type="entry name" value="Prot_kinase_dom"/>
</dbReference>
<evidence type="ECO:0000313" key="3">
    <source>
        <dbReference type="Proteomes" id="UP001470230"/>
    </source>
</evidence>
<accession>A0ABR2JSM4</accession>
<reference evidence="2 3" key="1">
    <citation type="submission" date="2024-04" db="EMBL/GenBank/DDBJ databases">
        <title>Tritrichomonas musculus Genome.</title>
        <authorList>
            <person name="Alves-Ferreira E."/>
            <person name="Grigg M."/>
            <person name="Lorenzi H."/>
            <person name="Galac M."/>
        </authorList>
    </citation>
    <scope>NUCLEOTIDE SEQUENCE [LARGE SCALE GENOMIC DNA]</scope>
    <source>
        <strain evidence="2 3">EAF2021</strain>
    </source>
</reference>
<comment type="caution">
    <text evidence="2">The sequence shown here is derived from an EMBL/GenBank/DDBJ whole genome shotgun (WGS) entry which is preliminary data.</text>
</comment>
<gene>
    <name evidence="2" type="ORF">M9Y10_003956</name>
</gene>
<feature type="domain" description="Protein kinase" evidence="1">
    <location>
        <begin position="18"/>
        <end position="158"/>
    </location>
</feature>
<dbReference type="Pfam" id="PF00069">
    <property type="entry name" value="Pkinase"/>
    <property type="match status" value="1"/>
</dbReference>
<keyword evidence="3" id="KW-1185">Reference proteome</keyword>
<dbReference type="InterPro" id="IPR011009">
    <property type="entry name" value="Kinase-like_dom_sf"/>
</dbReference>
<dbReference type="Proteomes" id="UP001470230">
    <property type="component" value="Unassembled WGS sequence"/>
</dbReference>
<dbReference type="Gene3D" id="1.10.510.10">
    <property type="entry name" value="Transferase(Phosphotransferase) domain 1"/>
    <property type="match status" value="1"/>
</dbReference>
<sequence>MTTEEAITGCPKISLDDYQIGQVSYSSSYGQVYIATDKKTGKKVAIKLTMPDNNKEIFLRSFIREVNTANLNLPGIVRIVGYRFPLSEKNNGSEFDGKYIIVSEFVENGSLDDLTKQYLNSNGQQHDKMNPTIRSKVIFGIAATMKKLHKMNIIHRDL</sequence>
<protein>
    <recommendedName>
        <fullName evidence="1">Protein kinase domain-containing protein</fullName>
    </recommendedName>
</protein>
<dbReference type="PROSITE" id="PS50011">
    <property type="entry name" value="PROTEIN_KINASE_DOM"/>
    <property type="match status" value="1"/>
</dbReference>
<evidence type="ECO:0000259" key="1">
    <source>
        <dbReference type="PROSITE" id="PS50011"/>
    </source>
</evidence>
<dbReference type="InterPro" id="IPR053235">
    <property type="entry name" value="Ser_Thr_kinase"/>
</dbReference>
<dbReference type="SUPFAM" id="SSF56112">
    <property type="entry name" value="Protein kinase-like (PK-like)"/>
    <property type="match status" value="1"/>
</dbReference>
<name>A0ABR2JSM4_9EUKA</name>
<organism evidence="2 3">
    <name type="scientific">Tritrichomonas musculus</name>
    <dbReference type="NCBI Taxonomy" id="1915356"/>
    <lineage>
        <taxon>Eukaryota</taxon>
        <taxon>Metamonada</taxon>
        <taxon>Parabasalia</taxon>
        <taxon>Tritrichomonadida</taxon>
        <taxon>Tritrichomonadidae</taxon>
        <taxon>Tritrichomonas</taxon>
    </lineage>
</organism>
<dbReference type="PANTHER" id="PTHR24361">
    <property type="entry name" value="MITOGEN-ACTIVATED KINASE KINASE KINASE"/>
    <property type="match status" value="1"/>
</dbReference>
<dbReference type="EMBL" id="JAPFFF010000010">
    <property type="protein sequence ID" value="KAK8881222.1"/>
    <property type="molecule type" value="Genomic_DNA"/>
</dbReference>
<evidence type="ECO:0000313" key="2">
    <source>
        <dbReference type="EMBL" id="KAK8881222.1"/>
    </source>
</evidence>